<reference evidence="1 2" key="2">
    <citation type="journal article" date="2017" name="Front. Plant Sci.">
        <title>Gene Classification and Mining of Molecular Markers Useful in Red Clover (Trifolium pratense) Breeding.</title>
        <authorList>
            <person name="Istvanek J."/>
            <person name="Dluhosova J."/>
            <person name="Dluhos P."/>
            <person name="Patkova L."/>
            <person name="Nedelnik J."/>
            <person name="Repkova J."/>
        </authorList>
    </citation>
    <scope>NUCLEOTIDE SEQUENCE [LARGE SCALE GENOMIC DNA]</scope>
    <source>
        <strain evidence="2">cv. Tatra</strain>
        <tissue evidence="1">Young leaves</tissue>
    </source>
</reference>
<comment type="caution">
    <text evidence="1">The sequence shown here is derived from an EMBL/GenBank/DDBJ whole genome shotgun (WGS) entry which is preliminary data.</text>
</comment>
<organism evidence="1 2">
    <name type="scientific">Trifolium pratense</name>
    <name type="common">Red clover</name>
    <dbReference type="NCBI Taxonomy" id="57577"/>
    <lineage>
        <taxon>Eukaryota</taxon>
        <taxon>Viridiplantae</taxon>
        <taxon>Streptophyta</taxon>
        <taxon>Embryophyta</taxon>
        <taxon>Tracheophyta</taxon>
        <taxon>Spermatophyta</taxon>
        <taxon>Magnoliopsida</taxon>
        <taxon>eudicotyledons</taxon>
        <taxon>Gunneridae</taxon>
        <taxon>Pentapetalae</taxon>
        <taxon>rosids</taxon>
        <taxon>fabids</taxon>
        <taxon>Fabales</taxon>
        <taxon>Fabaceae</taxon>
        <taxon>Papilionoideae</taxon>
        <taxon>50 kb inversion clade</taxon>
        <taxon>NPAAA clade</taxon>
        <taxon>Hologalegina</taxon>
        <taxon>IRL clade</taxon>
        <taxon>Trifolieae</taxon>
        <taxon>Trifolium</taxon>
    </lineage>
</organism>
<name>A0A2K3P3L0_TRIPR</name>
<proteinExistence type="predicted"/>
<dbReference type="Proteomes" id="UP000236291">
    <property type="component" value="Unassembled WGS sequence"/>
</dbReference>
<protein>
    <recommendedName>
        <fullName evidence="3">Retrotransposon gag domain-containing protein</fullName>
    </recommendedName>
</protein>
<accession>A0A2K3P3L0</accession>
<feature type="non-terminal residue" evidence="1">
    <location>
        <position position="142"/>
    </location>
</feature>
<gene>
    <name evidence="1" type="ORF">L195_g006441</name>
</gene>
<evidence type="ECO:0000313" key="2">
    <source>
        <dbReference type="Proteomes" id="UP000236291"/>
    </source>
</evidence>
<dbReference type="AlphaFoldDB" id="A0A2K3P3L0"/>
<dbReference type="EMBL" id="ASHM01003441">
    <property type="protein sequence ID" value="PNY09882.1"/>
    <property type="molecule type" value="Genomic_DNA"/>
</dbReference>
<evidence type="ECO:0008006" key="3">
    <source>
        <dbReference type="Google" id="ProtNLM"/>
    </source>
</evidence>
<sequence>MEEEMDPLHMTLTVINAIRHLNEEEEEEVPTMTTTRRRTVLVTPEAHSQAQFQNAGSQGLWKSLQNCKHMTRPLIQMNMYSIVTPSSITMEHGARGAVKCKIFVLTLKESTMTWFKGLPKGSIKSWGQLCEEFTAHFTARTT</sequence>
<reference evidence="1 2" key="1">
    <citation type="journal article" date="2014" name="Am. J. Bot.">
        <title>Genome assembly and annotation for red clover (Trifolium pratense; Fabaceae).</title>
        <authorList>
            <person name="Istvanek J."/>
            <person name="Jaros M."/>
            <person name="Krenek A."/>
            <person name="Repkova J."/>
        </authorList>
    </citation>
    <scope>NUCLEOTIDE SEQUENCE [LARGE SCALE GENOMIC DNA]</scope>
    <source>
        <strain evidence="2">cv. Tatra</strain>
        <tissue evidence="1">Young leaves</tissue>
    </source>
</reference>
<evidence type="ECO:0000313" key="1">
    <source>
        <dbReference type="EMBL" id="PNY09882.1"/>
    </source>
</evidence>